<dbReference type="InterPro" id="IPR001138">
    <property type="entry name" value="Zn2Cys6_DnaBD"/>
</dbReference>
<name>A0A3D8S107_9HELO</name>
<feature type="region of interest" description="Disordered" evidence="3">
    <location>
        <begin position="226"/>
        <end position="248"/>
    </location>
</feature>
<dbReference type="GO" id="GO:0005634">
    <property type="term" value="C:nucleus"/>
    <property type="evidence" value="ECO:0007669"/>
    <property type="project" value="UniProtKB-SubCell"/>
</dbReference>
<feature type="region of interest" description="Disordered" evidence="3">
    <location>
        <begin position="1"/>
        <end position="38"/>
    </location>
</feature>
<dbReference type="Gene3D" id="4.10.240.10">
    <property type="entry name" value="Zn(2)-C6 fungal-type DNA-binding domain"/>
    <property type="match status" value="1"/>
</dbReference>
<dbReference type="PROSITE" id="PS00463">
    <property type="entry name" value="ZN2_CY6_FUNGAL_1"/>
    <property type="match status" value="1"/>
</dbReference>
<feature type="region of interest" description="Disordered" evidence="3">
    <location>
        <begin position="798"/>
        <end position="821"/>
    </location>
</feature>
<dbReference type="GO" id="GO:0008270">
    <property type="term" value="F:zinc ion binding"/>
    <property type="evidence" value="ECO:0007669"/>
    <property type="project" value="InterPro"/>
</dbReference>
<dbReference type="Proteomes" id="UP000256645">
    <property type="component" value="Unassembled WGS sequence"/>
</dbReference>
<comment type="subcellular location">
    <subcellularLocation>
        <location evidence="1">Nucleus</location>
    </subcellularLocation>
</comment>
<comment type="caution">
    <text evidence="5">The sequence shown here is derived from an EMBL/GenBank/DDBJ whole genome shotgun (WGS) entry which is preliminary data.</text>
</comment>
<feature type="compositionally biased region" description="Low complexity" evidence="3">
    <location>
        <begin position="763"/>
        <end position="782"/>
    </location>
</feature>
<feature type="compositionally biased region" description="Polar residues" evidence="3">
    <location>
        <begin position="148"/>
        <end position="174"/>
    </location>
</feature>
<dbReference type="Pfam" id="PF11951">
    <property type="entry name" value="Fungal_trans_2"/>
    <property type="match status" value="1"/>
</dbReference>
<feature type="compositionally biased region" description="Basic and acidic residues" evidence="3">
    <location>
        <begin position="13"/>
        <end position="30"/>
    </location>
</feature>
<dbReference type="AlphaFoldDB" id="A0A3D8S107"/>
<evidence type="ECO:0000313" key="6">
    <source>
        <dbReference type="Proteomes" id="UP000256645"/>
    </source>
</evidence>
<dbReference type="PANTHER" id="PTHR37534">
    <property type="entry name" value="TRANSCRIPTIONAL ACTIVATOR PROTEIN UGA3"/>
    <property type="match status" value="1"/>
</dbReference>
<dbReference type="SMART" id="SM00066">
    <property type="entry name" value="GAL4"/>
    <property type="match status" value="1"/>
</dbReference>
<dbReference type="EMBL" id="PDLM01000004">
    <property type="protein sequence ID" value="RDW79761.1"/>
    <property type="molecule type" value="Genomic_DNA"/>
</dbReference>
<dbReference type="GO" id="GO:0045944">
    <property type="term" value="P:positive regulation of transcription by RNA polymerase II"/>
    <property type="evidence" value="ECO:0007669"/>
    <property type="project" value="TreeGrafter"/>
</dbReference>
<gene>
    <name evidence="5" type="ORF">BP6252_04399</name>
</gene>
<dbReference type="OrthoDB" id="5391043at2759"/>
<evidence type="ECO:0000256" key="1">
    <source>
        <dbReference type="ARBA" id="ARBA00004123"/>
    </source>
</evidence>
<feature type="compositionally biased region" description="Low complexity" evidence="3">
    <location>
        <begin position="800"/>
        <end position="813"/>
    </location>
</feature>
<dbReference type="GO" id="GO:0000976">
    <property type="term" value="F:transcription cis-regulatory region binding"/>
    <property type="evidence" value="ECO:0007669"/>
    <property type="project" value="TreeGrafter"/>
</dbReference>
<accession>A0A3D8S107</accession>
<dbReference type="InterPro" id="IPR021858">
    <property type="entry name" value="Fun_TF"/>
</dbReference>
<reference evidence="5 6" key="1">
    <citation type="journal article" date="2018" name="IMA Fungus">
        <title>IMA Genome-F 9: Draft genome sequence of Annulohypoxylon stygium, Aspergillus mulundensis, Berkeleyomyces basicola (syn. Thielaviopsis basicola), Ceratocystis smalleyi, two Cercospora beticola strains, Coleophoma cylindrospora, Fusarium fracticaudum, Phialophora cf. hyalina, and Morchella septimelata.</title>
        <authorList>
            <person name="Wingfield B.D."/>
            <person name="Bills G.F."/>
            <person name="Dong Y."/>
            <person name="Huang W."/>
            <person name="Nel W.J."/>
            <person name="Swalarsk-Parry B.S."/>
            <person name="Vaghefi N."/>
            <person name="Wilken P.M."/>
            <person name="An Z."/>
            <person name="de Beer Z.W."/>
            <person name="De Vos L."/>
            <person name="Chen L."/>
            <person name="Duong T.A."/>
            <person name="Gao Y."/>
            <person name="Hammerbacher A."/>
            <person name="Kikkert J.R."/>
            <person name="Li Y."/>
            <person name="Li H."/>
            <person name="Li K."/>
            <person name="Li Q."/>
            <person name="Liu X."/>
            <person name="Ma X."/>
            <person name="Naidoo K."/>
            <person name="Pethybridge S.J."/>
            <person name="Sun J."/>
            <person name="Steenkamp E.T."/>
            <person name="van der Nest M.A."/>
            <person name="van Wyk S."/>
            <person name="Wingfield M.J."/>
            <person name="Xiong C."/>
            <person name="Yue Q."/>
            <person name="Zhang X."/>
        </authorList>
    </citation>
    <scope>NUCLEOTIDE SEQUENCE [LARGE SCALE GENOMIC DNA]</scope>
    <source>
        <strain evidence="5 6">BP6252</strain>
    </source>
</reference>
<evidence type="ECO:0000256" key="2">
    <source>
        <dbReference type="ARBA" id="ARBA00023242"/>
    </source>
</evidence>
<dbReference type="SUPFAM" id="SSF57701">
    <property type="entry name" value="Zn2/Cys6 DNA-binding domain"/>
    <property type="match status" value="1"/>
</dbReference>
<feature type="region of interest" description="Disordered" evidence="3">
    <location>
        <begin position="739"/>
        <end position="783"/>
    </location>
</feature>
<dbReference type="PROSITE" id="PS50048">
    <property type="entry name" value="ZN2_CY6_FUNGAL_2"/>
    <property type="match status" value="1"/>
</dbReference>
<protein>
    <recommendedName>
        <fullName evidence="4">Zn(2)-C6 fungal-type domain-containing protein</fullName>
    </recommendedName>
</protein>
<evidence type="ECO:0000259" key="4">
    <source>
        <dbReference type="PROSITE" id="PS50048"/>
    </source>
</evidence>
<dbReference type="CDD" id="cd00067">
    <property type="entry name" value="GAL4"/>
    <property type="match status" value="1"/>
</dbReference>
<feature type="compositionally biased region" description="Polar residues" evidence="3">
    <location>
        <begin position="276"/>
        <end position="290"/>
    </location>
</feature>
<dbReference type="GO" id="GO:0000981">
    <property type="term" value="F:DNA-binding transcription factor activity, RNA polymerase II-specific"/>
    <property type="evidence" value="ECO:0007669"/>
    <property type="project" value="InterPro"/>
</dbReference>
<feature type="compositionally biased region" description="Polar residues" evidence="3">
    <location>
        <begin position="751"/>
        <end position="762"/>
    </location>
</feature>
<proteinExistence type="predicted"/>
<dbReference type="PANTHER" id="PTHR37534:SF23">
    <property type="entry name" value="ZN(II)2CYS6 TRANSCRIPTION FACTOR (EUROFUNG)"/>
    <property type="match status" value="1"/>
</dbReference>
<evidence type="ECO:0000313" key="5">
    <source>
        <dbReference type="EMBL" id="RDW79761.1"/>
    </source>
</evidence>
<feature type="region of interest" description="Disordered" evidence="3">
    <location>
        <begin position="276"/>
        <end position="342"/>
    </location>
</feature>
<dbReference type="Pfam" id="PF00172">
    <property type="entry name" value="Zn_clus"/>
    <property type="match status" value="1"/>
</dbReference>
<dbReference type="InterPro" id="IPR036864">
    <property type="entry name" value="Zn2-C6_fun-type_DNA-bd_sf"/>
</dbReference>
<evidence type="ECO:0000256" key="3">
    <source>
        <dbReference type="SAM" id="MobiDB-lite"/>
    </source>
</evidence>
<sequence length="1072" mass="118670">MTGLESQPGSPDAETKPGDRETAEDGEAKINRKKAKRTKTGCLTCRRRRIKCGEEKPTCSNCTKSKRQCEGYNQRVVFKDPLSAFRGPFAGTSSFSLNSEPRPAIPSQPYQQAATLSAPLPNIAPKPPSTFLPTASHTSVLPAVQKVPRTSPTSERNPYFTQEHASQGGQVIQQRQEHEPVHTFHVHRYGLPNIVDQSQVPNIQDKQRRSQPSHYDFEALQNVQHTERRQSMQDQTNPLQLASGPSRASISSSQELFIDSNSQYSASTIYHTTYQTSSNWPPTQTSTHGNLPSPPESAARSSFASESQPKSPELDQKTYMSSSKQPQMLQYPQQYHESQSKEWNSLYQQADDDNDEDLYDVSDEDDVMEDEEAFASNQIAVQGGHLKNNDLGIMVALQARQDTQEVALRSYTSFIDRANMLANYRPSASSSPLDDPMTARIFCHFINVTGASISLFERHPTNPSLVFQGRPVPKSQQHIWSYTFPIMAMKSPALLHAMLAVASLHIARLQDGPITASLKHCAIALRRIAKLVGVPSRRSQPATIAATLLLGFYECWCADHQKWSNHLLGAKQLVKEIDFVGMTRQVKELKQARREKEIIARYQAAAEDGTDSTYDYGRDQPVEDEVDENIYDQYGQIVEEEAPEMDGAKTYSEAELDMYETQQDLFWWYAKQDVYQSILGGGRLFLNYELWGHCPPRAPLGRLSAAFGTYDHLMLLLARLADFAAKDLKRKKKVIAMNGGWRPPGAPMPPQSQANSTFQQRNPSTSSTMSGMSPGGPSQMPPFAGMMPGIYEAKLPMGFTGSSSGSSPQSTQSEDTDLEYQTAEAEEEWQDIRSAFTILEDNFGHDFQALGPEFSASIPTPFGTALHYRTYVIAGIWMNYYMGLIACHRAHPSMPPAAMMAAGVAARQTAPFANEIGRIAAGIAPDCNSPTVTQVTPGIGAAIIESSMPLFIAAVQYQDSAQRAWTVGRLRAISRLTGWQTSLAILQGCESSWVKVGEMGRGPPYTKTKPQEPSSKVFNQTRRLDMAMAEAGAGEGERRLVVARTDRPHYALGILGFDADFARLDLDDDTPG</sequence>
<feature type="region of interest" description="Disordered" evidence="3">
    <location>
        <begin position="146"/>
        <end position="177"/>
    </location>
</feature>
<feature type="domain" description="Zn(2)-C6 fungal-type" evidence="4">
    <location>
        <begin position="41"/>
        <end position="69"/>
    </location>
</feature>
<organism evidence="5 6">
    <name type="scientific">Coleophoma cylindrospora</name>
    <dbReference type="NCBI Taxonomy" id="1849047"/>
    <lineage>
        <taxon>Eukaryota</taxon>
        <taxon>Fungi</taxon>
        <taxon>Dikarya</taxon>
        <taxon>Ascomycota</taxon>
        <taxon>Pezizomycotina</taxon>
        <taxon>Leotiomycetes</taxon>
        <taxon>Helotiales</taxon>
        <taxon>Dermateaceae</taxon>
        <taxon>Coleophoma</taxon>
    </lineage>
</organism>
<keyword evidence="6" id="KW-1185">Reference proteome</keyword>
<dbReference type="STRING" id="1849047.A0A3D8S107"/>
<keyword evidence="2" id="KW-0539">Nucleus</keyword>
<feature type="compositionally biased region" description="Polar residues" evidence="3">
    <location>
        <begin position="318"/>
        <end position="342"/>
    </location>
</feature>
<feature type="compositionally biased region" description="Low complexity" evidence="3">
    <location>
        <begin position="296"/>
        <end position="307"/>
    </location>
</feature>